<dbReference type="AlphaFoldDB" id="A0AAQ3RRB5"/>
<feature type="coiled-coil region" evidence="1">
    <location>
        <begin position="1"/>
        <end position="56"/>
    </location>
</feature>
<evidence type="ECO:0000313" key="3">
    <source>
        <dbReference type="Proteomes" id="UP001374535"/>
    </source>
</evidence>
<dbReference type="PANTHER" id="PTHR38353">
    <property type="entry name" value="TROPOMYOSIN"/>
    <property type="match status" value="1"/>
</dbReference>
<reference evidence="2 3" key="1">
    <citation type="journal article" date="2023" name="Life. Sci Alliance">
        <title>Evolutionary insights into 3D genome organization and epigenetic landscape of Vigna mungo.</title>
        <authorList>
            <person name="Junaid A."/>
            <person name="Singh B."/>
            <person name="Bhatia S."/>
        </authorList>
    </citation>
    <scope>NUCLEOTIDE SEQUENCE [LARGE SCALE GENOMIC DNA]</scope>
    <source>
        <strain evidence="2">Urdbean</strain>
    </source>
</reference>
<evidence type="ECO:0000313" key="2">
    <source>
        <dbReference type="EMBL" id="WVZ01669.1"/>
    </source>
</evidence>
<keyword evidence="3" id="KW-1185">Reference proteome</keyword>
<dbReference type="Proteomes" id="UP001374535">
    <property type="component" value="Chromosome 7"/>
</dbReference>
<name>A0AAQ3RRB5_VIGMU</name>
<feature type="coiled-coil region" evidence="1">
    <location>
        <begin position="274"/>
        <end position="301"/>
    </location>
</feature>
<sequence>MEEYLQYMKTLRSQMNDVEDEAAKISVEEEMQLTNVRTLESDIESAKSGITQLKEDTEKMRAAKGEICSKILEKQKRIASLEFDTIKLSQTLELIQQERVGLSSKLSEKRAYYSKVAEDMNAKLQKQQEWVSSTRKIRRELQKHDLATGKVVGEISKAEGMALYFSLIAWLGLISQIENQLNFVQQFKLKLKPPHEYLLISAYWSVVRTNLINELDSAKARLEEILTLKAKVLTENTKIKLAIEDVKCRENEFKLKAAGLTALEEEYKALLSDKAGETEYLQSLEKQVEKLKEIRHVVKCACGEEYNVALNKKHAPIMQQLVLRQDNPPNRHH</sequence>
<dbReference type="EMBL" id="CP144694">
    <property type="protein sequence ID" value="WVZ01669.1"/>
    <property type="molecule type" value="Genomic_DNA"/>
</dbReference>
<accession>A0AAQ3RRB5</accession>
<evidence type="ECO:0000256" key="1">
    <source>
        <dbReference type="SAM" id="Coils"/>
    </source>
</evidence>
<protein>
    <submittedName>
        <fullName evidence="2">Uncharacterized protein</fullName>
    </submittedName>
</protein>
<dbReference type="PANTHER" id="PTHR38353:SF2">
    <property type="entry name" value="TROPOMYOSIN"/>
    <property type="match status" value="1"/>
</dbReference>
<organism evidence="2 3">
    <name type="scientific">Vigna mungo</name>
    <name type="common">Black gram</name>
    <name type="synonym">Phaseolus mungo</name>
    <dbReference type="NCBI Taxonomy" id="3915"/>
    <lineage>
        <taxon>Eukaryota</taxon>
        <taxon>Viridiplantae</taxon>
        <taxon>Streptophyta</taxon>
        <taxon>Embryophyta</taxon>
        <taxon>Tracheophyta</taxon>
        <taxon>Spermatophyta</taxon>
        <taxon>Magnoliopsida</taxon>
        <taxon>eudicotyledons</taxon>
        <taxon>Gunneridae</taxon>
        <taxon>Pentapetalae</taxon>
        <taxon>rosids</taxon>
        <taxon>fabids</taxon>
        <taxon>Fabales</taxon>
        <taxon>Fabaceae</taxon>
        <taxon>Papilionoideae</taxon>
        <taxon>50 kb inversion clade</taxon>
        <taxon>NPAAA clade</taxon>
        <taxon>indigoferoid/millettioid clade</taxon>
        <taxon>Phaseoleae</taxon>
        <taxon>Vigna</taxon>
    </lineage>
</organism>
<gene>
    <name evidence="2" type="ORF">V8G54_022475</name>
</gene>
<proteinExistence type="predicted"/>
<keyword evidence="1" id="KW-0175">Coiled coil</keyword>